<dbReference type="InterPro" id="IPR002525">
    <property type="entry name" value="Transp_IS110-like_N"/>
</dbReference>
<evidence type="ECO:0000259" key="1">
    <source>
        <dbReference type="Pfam" id="PF01548"/>
    </source>
</evidence>
<dbReference type="Proteomes" id="UP000266067">
    <property type="component" value="Unassembled WGS sequence"/>
</dbReference>
<keyword evidence="3" id="KW-1185">Reference proteome</keyword>
<protein>
    <recommendedName>
        <fullName evidence="1">Transposase IS110-like N-terminal domain-containing protein</fullName>
    </recommendedName>
</protein>
<dbReference type="AlphaFoldDB" id="A0A3A1N741"/>
<dbReference type="GO" id="GO:0006313">
    <property type="term" value="P:DNA transposition"/>
    <property type="evidence" value="ECO:0007669"/>
    <property type="project" value="InterPro"/>
</dbReference>
<dbReference type="Pfam" id="PF01548">
    <property type="entry name" value="DEDD_Tnp_IS110"/>
    <property type="match status" value="1"/>
</dbReference>
<sequence length="168" mass="20535">MKFRLLMKRFVVVILNPLESNGWTSLVINHGDIHRMRREKHTKTDRIDAQLKSRELKDGRLDGIHIPEFDREELRSLFRRRIDLVKDFRRIKSNIKMELLYFGIKEPEELDNGHWSHDYRKRFDDQVFRNPTAKAAPAGRMRFFRFVEQELRDVSTQLRRHCSFWYYL</sequence>
<reference evidence="2 3" key="1">
    <citation type="submission" date="2018-08" db="EMBL/GenBank/DDBJ databases">
        <title>Proposal of Muricauda 72 sp.nov. and Muricauda NH166 sp.nov., isolated from seawater.</title>
        <authorList>
            <person name="Cheng H."/>
            <person name="Wu Y.-H."/>
            <person name="Guo L.-L."/>
            <person name="Xu X.-W."/>
        </authorList>
    </citation>
    <scope>NUCLEOTIDE SEQUENCE [LARGE SCALE GENOMIC DNA]</scope>
    <source>
        <strain evidence="2 3">KCTC 22173</strain>
    </source>
</reference>
<proteinExistence type="predicted"/>
<name>A0A3A1N741_9FLAO</name>
<accession>A0A3A1N741</accession>
<organism evidence="2 3">
    <name type="scientific">Flagellimonas lutimaris</name>
    <dbReference type="NCBI Taxonomy" id="475082"/>
    <lineage>
        <taxon>Bacteria</taxon>
        <taxon>Pseudomonadati</taxon>
        <taxon>Bacteroidota</taxon>
        <taxon>Flavobacteriia</taxon>
        <taxon>Flavobacteriales</taxon>
        <taxon>Flavobacteriaceae</taxon>
        <taxon>Flagellimonas</taxon>
    </lineage>
</organism>
<feature type="domain" description="Transposase IS110-like N-terminal" evidence="1">
    <location>
        <begin position="15"/>
        <end position="96"/>
    </location>
</feature>
<comment type="caution">
    <text evidence="2">The sequence shown here is derived from an EMBL/GenBank/DDBJ whole genome shotgun (WGS) entry which is preliminary data.</text>
</comment>
<dbReference type="RefSeq" id="WP_119608576.1">
    <property type="nucleotide sequence ID" value="NZ_QXFH01000075.1"/>
</dbReference>
<dbReference type="EMBL" id="QXFH01000075">
    <property type="protein sequence ID" value="RIV31650.1"/>
    <property type="molecule type" value="Genomic_DNA"/>
</dbReference>
<dbReference type="GO" id="GO:0004803">
    <property type="term" value="F:transposase activity"/>
    <property type="evidence" value="ECO:0007669"/>
    <property type="project" value="InterPro"/>
</dbReference>
<dbReference type="OrthoDB" id="964423at2"/>
<evidence type="ECO:0000313" key="3">
    <source>
        <dbReference type="Proteomes" id="UP000266067"/>
    </source>
</evidence>
<dbReference type="GO" id="GO:0003677">
    <property type="term" value="F:DNA binding"/>
    <property type="evidence" value="ECO:0007669"/>
    <property type="project" value="InterPro"/>
</dbReference>
<gene>
    <name evidence="2" type="ORF">D2V08_12900</name>
</gene>
<evidence type="ECO:0000313" key="2">
    <source>
        <dbReference type="EMBL" id="RIV31650.1"/>
    </source>
</evidence>